<dbReference type="Proteomes" id="UP000001058">
    <property type="component" value="Unassembled WGS sequence"/>
</dbReference>
<feature type="region of interest" description="Disordered" evidence="1">
    <location>
        <begin position="184"/>
        <end position="211"/>
    </location>
</feature>
<gene>
    <name evidence="2" type="ORF">VOLCADRAFT_96499</name>
</gene>
<dbReference type="EMBL" id="GL378373">
    <property type="protein sequence ID" value="EFJ43386.1"/>
    <property type="molecule type" value="Genomic_DNA"/>
</dbReference>
<keyword evidence="3" id="KW-1185">Reference proteome</keyword>
<evidence type="ECO:0000313" key="3">
    <source>
        <dbReference type="Proteomes" id="UP000001058"/>
    </source>
</evidence>
<evidence type="ECO:0000256" key="1">
    <source>
        <dbReference type="SAM" id="MobiDB-lite"/>
    </source>
</evidence>
<accession>D8UAA0</accession>
<dbReference type="KEGG" id="vcn:VOLCADRAFT_96499"/>
<organism evidence="3">
    <name type="scientific">Volvox carteri f. nagariensis</name>
    <dbReference type="NCBI Taxonomy" id="3068"/>
    <lineage>
        <taxon>Eukaryota</taxon>
        <taxon>Viridiplantae</taxon>
        <taxon>Chlorophyta</taxon>
        <taxon>core chlorophytes</taxon>
        <taxon>Chlorophyceae</taxon>
        <taxon>CS clade</taxon>
        <taxon>Chlamydomonadales</taxon>
        <taxon>Volvocaceae</taxon>
        <taxon>Volvox</taxon>
    </lineage>
</organism>
<dbReference type="GeneID" id="9617391"/>
<dbReference type="RefSeq" id="XP_002955533.1">
    <property type="nucleotide sequence ID" value="XM_002955487.1"/>
</dbReference>
<feature type="compositionally biased region" description="Polar residues" evidence="1">
    <location>
        <begin position="29"/>
        <end position="58"/>
    </location>
</feature>
<dbReference type="InParanoid" id="D8UAA0"/>
<feature type="region of interest" description="Disordered" evidence="1">
    <location>
        <begin position="27"/>
        <end position="65"/>
    </location>
</feature>
<evidence type="ECO:0000313" key="2">
    <source>
        <dbReference type="EMBL" id="EFJ43386.1"/>
    </source>
</evidence>
<reference evidence="2 3" key="1">
    <citation type="journal article" date="2010" name="Science">
        <title>Genomic analysis of organismal complexity in the multicellular green alga Volvox carteri.</title>
        <authorList>
            <person name="Prochnik S.E."/>
            <person name="Umen J."/>
            <person name="Nedelcu A.M."/>
            <person name="Hallmann A."/>
            <person name="Miller S.M."/>
            <person name="Nishii I."/>
            <person name="Ferris P."/>
            <person name="Kuo A."/>
            <person name="Mitros T."/>
            <person name="Fritz-Laylin L.K."/>
            <person name="Hellsten U."/>
            <person name="Chapman J."/>
            <person name="Simakov O."/>
            <person name="Rensing S.A."/>
            <person name="Terry A."/>
            <person name="Pangilinan J."/>
            <person name="Kapitonov V."/>
            <person name="Jurka J."/>
            <person name="Salamov A."/>
            <person name="Shapiro H."/>
            <person name="Schmutz J."/>
            <person name="Grimwood J."/>
            <person name="Lindquist E."/>
            <person name="Lucas S."/>
            <person name="Grigoriev I.V."/>
            <person name="Schmitt R."/>
            <person name="Kirk D."/>
            <person name="Rokhsar D.S."/>
        </authorList>
    </citation>
    <scope>NUCLEOTIDE SEQUENCE [LARGE SCALE GENOMIC DNA]</scope>
    <source>
        <strain evidence="3">f. Nagariensis / Eve</strain>
    </source>
</reference>
<protein>
    <submittedName>
        <fullName evidence="2">Uncharacterized protein</fullName>
    </submittedName>
</protein>
<proteinExistence type="predicted"/>
<sequence>MAKKKGRHQPTPPKSVKELADRVHKLAKQNENTPIRSLVTLQEDSSEGSDGQRTTMPSPTKDDTMADKEMDQTAMIKYIYQKISLMDGLNSRVAGLETSVSGLDNRLKVMEERISSSAAAGFSGRHEAGNDSAAFHEDKVLARVPKKLVDEDRLSDVLHDMVRRLRNGARYALDIVPWTAKPGANGSTAAGGVRPAATAGAASDAQRNRAGTDEPTVLVDILLNPQVRKSFVTLGKIAREQHGIILMDALTKTGKQLRQQRMATFIHLRDVKKVQPRWERGNVGTWCGHHGHRRTTQGPLRGTLGGRATQRSWWFCWHGTARRPPLGGREPRDS</sequence>
<dbReference type="AlphaFoldDB" id="D8UAA0"/>
<dbReference type="OrthoDB" id="559485at2759"/>
<name>D8UAA0_VOLCA</name>